<sequence>MKCLFYCMYFYFTPPDCIFIYISNVIPFPSFPLINPLSHPLSPFFYDSVPPLIHQPFPAFLL</sequence>
<evidence type="ECO:0000313" key="1">
    <source>
        <dbReference type="EMBL" id="EDL95062.1"/>
    </source>
</evidence>
<gene>
    <name evidence="1" type="ORF">rCG_27494</name>
</gene>
<dbReference type="Proteomes" id="UP000234681">
    <property type="component" value="Chromosome 3"/>
</dbReference>
<evidence type="ECO:0000313" key="2">
    <source>
        <dbReference type="Proteomes" id="UP000234681"/>
    </source>
</evidence>
<name>A6K7F7_RAT</name>
<proteinExistence type="predicted"/>
<reference evidence="1 2" key="1">
    <citation type="submission" date="2005-09" db="EMBL/GenBank/DDBJ databases">
        <authorList>
            <person name="Mural R.J."/>
            <person name="Li P.W."/>
            <person name="Adams M.D."/>
            <person name="Amanatides P.G."/>
            <person name="Baden-Tillson H."/>
            <person name="Barnstead M."/>
            <person name="Chin S.H."/>
            <person name="Dew I."/>
            <person name="Evans C.A."/>
            <person name="Ferriera S."/>
            <person name="Flanigan M."/>
            <person name="Fosler C."/>
            <person name="Glodek A."/>
            <person name="Gu Z."/>
            <person name="Holt R.A."/>
            <person name="Jennings D."/>
            <person name="Kraft C.L."/>
            <person name="Lu F."/>
            <person name="Nguyen T."/>
            <person name="Nusskern D.R."/>
            <person name="Pfannkoch C.M."/>
            <person name="Sitter C."/>
            <person name="Sutton G.G."/>
            <person name="Venter J.C."/>
            <person name="Wang Z."/>
            <person name="Woodage T."/>
            <person name="Zheng X.H."/>
            <person name="Zhong F."/>
        </authorList>
    </citation>
    <scope>NUCLEOTIDE SEQUENCE [LARGE SCALE GENOMIC DNA]</scope>
    <source>
        <strain>BN</strain>
        <strain evidence="2">Sprague-Dawley</strain>
    </source>
</reference>
<protein>
    <submittedName>
        <fullName evidence="1">RCG27494</fullName>
    </submittedName>
</protein>
<accession>A6K7F7</accession>
<organism evidence="1 2">
    <name type="scientific">Rattus norvegicus</name>
    <name type="common">Rat</name>
    <dbReference type="NCBI Taxonomy" id="10116"/>
    <lineage>
        <taxon>Eukaryota</taxon>
        <taxon>Metazoa</taxon>
        <taxon>Chordata</taxon>
        <taxon>Craniata</taxon>
        <taxon>Vertebrata</taxon>
        <taxon>Euteleostomi</taxon>
        <taxon>Mammalia</taxon>
        <taxon>Eutheria</taxon>
        <taxon>Euarchontoglires</taxon>
        <taxon>Glires</taxon>
        <taxon>Rodentia</taxon>
        <taxon>Myomorpha</taxon>
        <taxon>Muroidea</taxon>
        <taxon>Muridae</taxon>
        <taxon>Murinae</taxon>
        <taxon>Rattus</taxon>
    </lineage>
</organism>
<dbReference type="EMBL" id="CH474026">
    <property type="protein sequence ID" value="EDL95062.1"/>
    <property type="molecule type" value="Genomic_DNA"/>
</dbReference>
<dbReference type="AlphaFoldDB" id="A6K7F7"/>